<name>A0ACB5UFQ4_9FIRM</name>
<proteinExistence type="predicted"/>
<sequence>MSKSIDVTPEVLEKQSGQVTQKVDEYKRLYEKLITEVNNLSSQWKGEGNTAYANQITNFKPEFMKLEKVLRNYSEFLMKAANVYRKTEENIISNAGRLAR</sequence>
<gene>
    <name evidence="1" type="ORF">AN2V17_06070</name>
</gene>
<reference evidence="1" key="1">
    <citation type="submission" date="2023-09" db="EMBL/GenBank/DDBJ databases">
        <title>Vallitalea sediminicola and Vallitalea maricola sp. nov., anaerobic bacteria isolated from marine sediment.</title>
        <authorList>
            <person name="Hirano S."/>
            <person name="Maeda A."/>
            <person name="Terahara T."/>
            <person name="Mori K."/>
            <person name="Hamada M."/>
            <person name="Matsumoto R."/>
            <person name="Kobayashi T."/>
        </authorList>
    </citation>
    <scope>NUCLEOTIDE SEQUENCE</scope>
    <source>
        <strain evidence="1">AN17-2</strain>
    </source>
</reference>
<organism evidence="1 2">
    <name type="scientific">Vallitalea maricola</name>
    <dbReference type="NCBI Taxonomy" id="3074433"/>
    <lineage>
        <taxon>Bacteria</taxon>
        <taxon>Bacillati</taxon>
        <taxon>Bacillota</taxon>
        <taxon>Clostridia</taxon>
        <taxon>Lachnospirales</taxon>
        <taxon>Vallitaleaceae</taxon>
        <taxon>Vallitalea</taxon>
    </lineage>
</organism>
<dbReference type="EMBL" id="BTPU01000008">
    <property type="protein sequence ID" value="GMQ61379.1"/>
    <property type="molecule type" value="Genomic_DNA"/>
</dbReference>
<protein>
    <submittedName>
        <fullName evidence="1">Uncharacterized protein</fullName>
    </submittedName>
</protein>
<evidence type="ECO:0000313" key="2">
    <source>
        <dbReference type="Proteomes" id="UP001374599"/>
    </source>
</evidence>
<keyword evidence="2" id="KW-1185">Reference proteome</keyword>
<accession>A0ACB5UFQ4</accession>
<evidence type="ECO:0000313" key="1">
    <source>
        <dbReference type="EMBL" id="GMQ61379.1"/>
    </source>
</evidence>
<comment type="caution">
    <text evidence="1">The sequence shown here is derived from an EMBL/GenBank/DDBJ whole genome shotgun (WGS) entry which is preliminary data.</text>
</comment>
<dbReference type="Proteomes" id="UP001374599">
    <property type="component" value="Unassembled WGS sequence"/>
</dbReference>